<dbReference type="InterPro" id="IPR023393">
    <property type="entry name" value="START-like_dom_sf"/>
</dbReference>
<name>A0ABN6XPB3_9MICO</name>
<keyword evidence="4" id="KW-1185">Reference proteome</keyword>
<reference evidence="4" key="1">
    <citation type="journal article" date="2019" name="Int. J. Syst. Evol. Microbiol.">
        <title>The Global Catalogue of Microorganisms (GCM) 10K type strain sequencing project: providing services to taxonomists for standard genome sequencing and annotation.</title>
        <authorList>
            <consortium name="The Broad Institute Genomics Platform"/>
            <consortium name="The Broad Institute Genome Sequencing Center for Infectious Disease"/>
            <person name="Wu L."/>
            <person name="Ma J."/>
        </authorList>
    </citation>
    <scope>NUCLEOTIDE SEQUENCE [LARGE SCALE GENOMIC DNA]</scope>
    <source>
        <strain evidence="4">NBRC 108725</strain>
    </source>
</reference>
<sequence length="156" mass="17391">MTDTSPAVTDRDVYITRAFAAPRDVVWRFFTEPELISRWFGPRDFRVPAETVKVEPEVGGAYALTMVGIEDGELAPMAGIITAFDPPEYLEVRLGAHSRDVDLDNVVLRIRFADHGDRTRVTLHQGPFDAVDRDLTAEGWEQSFEGIDAILEGAGR</sequence>
<dbReference type="SUPFAM" id="SSF55961">
    <property type="entry name" value="Bet v1-like"/>
    <property type="match status" value="1"/>
</dbReference>
<gene>
    <name evidence="3" type="ORF">GCM10025866_27200</name>
</gene>
<dbReference type="CDD" id="cd07814">
    <property type="entry name" value="SRPBCC_CalC_Aha1-like"/>
    <property type="match status" value="1"/>
</dbReference>
<dbReference type="RefSeq" id="WP_286276804.1">
    <property type="nucleotide sequence ID" value="NZ_AP027731.1"/>
</dbReference>
<dbReference type="Pfam" id="PF08327">
    <property type="entry name" value="AHSA1"/>
    <property type="match status" value="1"/>
</dbReference>
<dbReference type="Proteomes" id="UP001321498">
    <property type="component" value="Chromosome"/>
</dbReference>
<evidence type="ECO:0000259" key="2">
    <source>
        <dbReference type="Pfam" id="PF08327"/>
    </source>
</evidence>
<proteinExistence type="inferred from homology"/>
<comment type="similarity">
    <text evidence="1">Belongs to the AHA1 family.</text>
</comment>
<evidence type="ECO:0000313" key="4">
    <source>
        <dbReference type="Proteomes" id="UP001321498"/>
    </source>
</evidence>
<organism evidence="3 4">
    <name type="scientific">Naasia aerilata</name>
    <dbReference type="NCBI Taxonomy" id="1162966"/>
    <lineage>
        <taxon>Bacteria</taxon>
        <taxon>Bacillati</taxon>
        <taxon>Actinomycetota</taxon>
        <taxon>Actinomycetes</taxon>
        <taxon>Micrococcales</taxon>
        <taxon>Microbacteriaceae</taxon>
        <taxon>Naasia</taxon>
    </lineage>
</organism>
<evidence type="ECO:0000313" key="3">
    <source>
        <dbReference type="EMBL" id="BDZ46811.1"/>
    </source>
</evidence>
<dbReference type="EMBL" id="AP027731">
    <property type="protein sequence ID" value="BDZ46811.1"/>
    <property type="molecule type" value="Genomic_DNA"/>
</dbReference>
<dbReference type="Gene3D" id="3.30.530.20">
    <property type="match status" value="1"/>
</dbReference>
<accession>A0ABN6XPB3</accession>
<dbReference type="InterPro" id="IPR013538">
    <property type="entry name" value="ASHA1/2-like_C"/>
</dbReference>
<evidence type="ECO:0000256" key="1">
    <source>
        <dbReference type="ARBA" id="ARBA00006817"/>
    </source>
</evidence>
<feature type="domain" description="Activator of Hsp90 ATPase homologue 1/2-like C-terminal" evidence="2">
    <location>
        <begin position="21"/>
        <end position="152"/>
    </location>
</feature>
<protein>
    <recommendedName>
        <fullName evidence="2">Activator of Hsp90 ATPase homologue 1/2-like C-terminal domain-containing protein</fullName>
    </recommendedName>
</protein>